<dbReference type="InterPro" id="IPR011101">
    <property type="entry name" value="DUF5131"/>
</dbReference>
<organism evidence="1 4">
    <name type="scientific">Leptospira adleri</name>
    <dbReference type="NCBI Taxonomy" id="2023186"/>
    <lineage>
        <taxon>Bacteria</taxon>
        <taxon>Pseudomonadati</taxon>
        <taxon>Spirochaetota</taxon>
        <taxon>Spirochaetia</taxon>
        <taxon>Leptospirales</taxon>
        <taxon>Leptospiraceae</taxon>
        <taxon>Leptospira</taxon>
    </lineage>
</organism>
<accession>A0A2M9YJC0</accession>
<keyword evidence="3" id="KW-1185">Reference proteome</keyword>
<evidence type="ECO:0008006" key="5">
    <source>
        <dbReference type="Google" id="ProtNLM"/>
    </source>
</evidence>
<gene>
    <name evidence="2" type="ORF">CH376_10855</name>
    <name evidence="1" type="ORF">CH380_19310</name>
</gene>
<comment type="caution">
    <text evidence="1">The sequence shown here is derived from an EMBL/GenBank/DDBJ whole genome shotgun (WGS) entry which is preliminary data.</text>
</comment>
<protein>
    <recommendedName>
        <fullName evidence="5">Phage Gp37/Gp68 family protein</fullName>
    </recommendedName>
</protein>
<dbReference type="AlphaFoldDB" id="A0A2M9YJC0"/>
<evidence type="ECO:0000313" key="4">
    <source>
        <dbReference type="Proteomes" id="UP000232188"/>
    </source>
</evidence>
<name>A0A2M9YJC0_9LEPT</name>
<dbReference type="Proteomes" id="UP000232149">
    <property type="component" value="Unassembled WGS sequence"/>
</dbReference>
<dbReference type="RefSeq" id="WP_100787391.1">
    <property type="nucleotide sequence ID" value="NZ_NPDU01000024.1"/>
</dbReference>
<sequence length="340" mass="39221">MKDSKIEWTDHTWNPVTGCTKVSAGCKNCYAETLSKRKFGEWAIRDFSKVEFKYKKLKDPFSIRKPSKIFVNSMSDLFHKDVPDSFIDRVFGVIALNPQHTFQILTKRSERMLDYMKREFRASEIGEAAHTFVEMNFQNKNVKMPPEWMKDNWNGSVEWPLPNVWLGVSAENQKTANDRIPKLLETPAFIRFISKEPLLEYVNLEEVELEDGTLINSLTGDIYIGYEGEYSRTGNKLDWVVVGGESGPHARPVHPDWICNLRDQCIDADVPFFFKQWGEWIGGASTPLEQSKSEEGRKAMYQRGKFHDWNDGNVSLRCGKKESGAMLDGVEWKQFPKGRV</sequence>
<dbReference type="EMBL" id="NPDV01000022">
    <property type="protein sequence ID" value="PJZ51596.1"/>
    <property type="molecule type" value="Genomic_DNA"/>
</dbReference>
<evidence type="ECO:0000313" key="2">
    <source>
        <dbReference type="EMBL" id="PJZ61895.1"/>
    </source>
</evidence>
<dbReference type="Proteomes" id="UP000232188">
    <property type="component" value="Unassembled WGS sequence"/>
</dbReference>
<reference evidence="3 4" key="1">
    <citation type="submission" date="2017-07" db="EMBL/GenBank/DDBJ databases">
        <title>Leptospira spp. isolated from tropical soils.</title>
        <authorList>
            <person name="Thibeaux R."/>
            <person name="Iraola G."/>
            <person name="Ferres I."/>
            <person name="Bierque E."/>
            <person name="Girault D."/>
            <person name="Soupe-Gilbert M.-E."/>
            <person name="Picardeau M."/>
            <person name="Goarant C."/>
        </authorList>
    </citation>
    <scope>NUCLEOTIDE SEQUENCE [LARGE SCALE GENOMIC DNA]</scope>
    <source>
        <strain evidence="1 4">FH2-B-C1</strain>
        <strain evidence="2 3">FH2-B-D1</strain>
    </source>
</reference>
<dbReference type="Pfam" id="PF07505">
    <property type="entry name" value="DUF5131"/>
    <property type="match status" value="1"/>
</dbReference>
<dbReference type="EMBL" id="NPDU01000024">
    <property type="protein sequence ID" value="PJZ61895.1"/>
    <property type="molecule type" value="Genomic_DNA"/>
</dbReference>
<evidence type="ECO:0000313" key="3">
    <source>
        <dbReference type="Proteomes" id="UP000232149"/>
    </source>
</evidence>
<evidence type="ECO:0000313" key="1">
    <source>
        <dbReference type="EMBL" id="PJZ51596.1"/>
    </source>
</evidence>
<proteinExistence type="predicted"/>